<name>A0A2Z4NCW3_9BACT</name>
<proteinExistence type="predicted"/>
<protein>
    <submittedName>
        <fullName evidence="1">Uncharacterized protein</fullName>
    </submittedName>
</protein>
<dbReference type="RefSeq" id="WP_033178461.1">
    <property type="nucleotide sequence ID" value="NZ_CP030140.1"/>
</dbReference>
<sequence>MTFWEKVEKFSYEIKPVIDSNFKEYANDLGYYRIDDLNEYLDTQFNFNAKELNDLDIAYCVQFKRPGWEFYQLSPYYGETKPISIQDLKKCMHETFGDEFDYYWNTNFNERKFNVYEVLRDFYYADNHSQALNEFEIYTKEDLEMIIPEKIWNNADKAIAYQTVANSAMANADWVLLKEDWTFKEYVWDRELDELAFDFIKEFSQDIRAMKINHIAMLLEKYDLQKQIDLENLGYSEKEVEAFYKENDKEKELVKELELGI</sequence>
<dbReference type="KEGG" id="mane:DP065_01435"/>
<gene>
    <name evidence="1" type="ORF">DP065_01435</name>
</gene>
<reference evidence="2" key="1">
    <citation type="submission" date="2018-06" db="EMBL/GenBank/DDBJ databases">
        <title>Complete genome sequences of Mycoplasma anatis, M. anseris and M. cloacale type strains.</title>
        <authorList>
            <person name="Grozner D."/>
            <person name="Forro B."/>
            <person name="Sulyok K.M."/>
            <person name="Marton S."/>
            <person name="Kreizinger Z."/>
            <person name="Banyai K."/>
            <person name="Gyuranecz M."/>
        </authorList>
    </citation>
    <scope>NUCLEOTIDE SEQUENCE [LARGE SCALE GENOMIC DNA]</scope>
    <source>
        <strain evidence="2">ATCC 49234</strain>
    </source>
</reference>
<organism evidence="1 2">
    <name type="scientific">[Mycoplasma] anseris</name>
    <dbReference type="NCBI Taxonomy" id="92400"/>
    <lineage>
        <taxon>Bacteria</taxon>
        <taxon>Bacillati</taxon>
        <taxon>Mycoplasmatota</taxon>
        <taxon>Mycoplasmoidales</taxon>
        <taxon>Metamycoplasmataceae</taxon>
        <taxon>Metamycoplasma</taxon>
    </lineage>
</organism>
<dbReference type="EMBL" id="CP030140">
    <property type="protein sequence ID" value="AWX69414.1"/>
    <property type="molecule type" value="Genomic_DNA"/>
</dbReference>
<dbReference type="AlphaFoldDB" id="A0A2Z4NCW3"/>
<accession>A0A2Z4NCW3</accession>
<dbReference type="Proteomes" id="UP000250218">
    <property type="component" value="Chromosome"/>
</dbReference>
<evidence type="ECO:0000313" key="1">
    <source>
        <dbReference type="EMBL" id="AWX69414.1"/>
    </source>
</evidence>
<evidence type="ECO:0000313" key="2">
    <source>
        <dbReference type="Proteomes" id="UP000250218"/>
    </source>
</evidence>
<keyword evidence="2" id="KW-1185">Reference proteome</keyword>